<dbReference type="InterPro" id="IPR038717">
    <property type="entry name" value="Tc1-like_DDE_dom"/>
</dbReference>
<accession>A0A4Y2FEI9</accession>
<dbReference type="Proteomes" id="UP000499080">
    <property type="component" value="Unassembled WGS sequence"/>
</dbReference>
<comment type="caution">
    <text evidence="2">The sequence shown here is derived from an EMBL/GenBank/DDBJ whole genome shotgun (WGS) entry which is preliminary data.</text>
</comment>
<protein>
    <recommendedName>
        <fullName evidence="1">Tc1-like transposase DDE domain-containing protein</fullName>
    </recommendedName>
</protein>
<name>A0A4Y2FEI9_ARAVE</name>
<proteinExistence type="predicted"/>
<sequence length="120" mass="14355">MWSDESRFSLYQNDGRARVKREPQEVMAQIARYPINGFLFPNGNGIFQNDNSNFHRALIIQNWFREPEDSFPHMYWPPQSPDLHPIENLWDILEHRLRVARFSRCQFSVSVKNCCKSVRQ</sequence>
<gene>
    <name evidence="2" type="ORF">AVEN_257439_1</name>
</gene>
<dbReference type="InterPro" id="IPR036397">
    <property type="entry name" value="RNaseH_sf"/>
</dbReference>
<feature type="domain" description="Tc1-like transposase DDE" evidence="1">
    <location>
        <begin position="50"/>
        <end position="104"/>
    </location>
</feature>
<dbReference type="AlphaFoldDB" id="A0A4Y2FEI9"/>
<evidence type="ECO:0000259" key="1">
    <source>
        <dbReference type="Pfam" id="PF13358"/>
    </source>
</evidence>
<evidence type="ECO:0000313" key="3">
    <source>
        <dbReference type="Proteomes" id="UP000499080"/>
    </source>
</evidence>
<dbReference type="Pfam" id="PF13358">
    <property type="entry name" value="DDE_3"/>
    <property type="match status" value="1"/>
</dbReference>
<dbReference type="GO" id="GO:0003676">
    <property type="term" value="F:nucleic acid binding"/>
    <property type="evidence" value="ECO:0007669"/>
    <property type="project" value="InterPro"/>
</dbReference>
<dbReference type="OrthoDB" id="6437317at2759"/>
<reference evidence="2 3" key="1">
    <citation type="journal article" date="2019" name="Sci. Rep.">
        <title>Orb-weaving spider Araneus ventricosus genome elucidates the spidroin gene catalogue.</title>
        <authorList>
            <person name="Kono N."/>
            <person name="Nakamura H."/>
            <person name="Ohtoshi R."/>
            <person name="Moran D.A.P."/>
            <person name="Shinohara A."/>
            <person name="Yoshida Y."/>
            <person name="Fujiwara M."/>
            <person name="Mori M."/>
            <person name="Tomita M."/>
            <person name="Arakawa K."/>
        </authorList>
    </citation>
    <scope>NUCLEOTIDE SEQUENCE [LARGE SCALE GENOMIC DNA]</scope>
</reference>
<keyword evidence="3" id="KW-1185">Reference proteome</keyword>
<dbReference type="Gene3D" id="3.30.420.10">
    <property type="entry name" value="Ribonuclease H-like superfamily/Ribonuclease H"/>
    <property type="match status" value="1"/>
</dbReference>
<organism evidence="2 3">
    <name type="scientific">Araneus ventricosus</name>
    <name type="common">Orbweaver spider</name>
    <name type="synonym">Epeira ventricosa</name>
    <dbReference type="NCBI Taxonomy" id="182803"/>
    <lineage>
        <taxon>Eukaryota</taxon>
        <taxon>Metazoa</taxon>
        <taxon>Ecdysozoa</taxon>
        <taxon>Arthropoda</taxon>
        <taxon>Chelicerata</taxon>
        <taxon>Arachnida</taxon>
        <taxon>Araneae</taxon>
        <taxon>Araneomorphae</taxon>
        <taxon>Entelegynae</taxon>
        <taxon>Araneoidea</taxon>
        <taxon>Araneidae</taxon>
        <taxon>Araneus</taxon>
    </lineage>
</organism>
<evidence type="ECO:0000313" key="2">
    <source>
        <dbReference type="EMBL" id="GBM39327.1"/>
    </source>
</evidence>
<dbReference type="EMBL" id="BGPR01000893">
    <property type="protein sequence ID" value="GBM39327.1"/>
    <property type="molecule type" value="Genomic_DNA"/>
</dbReference>